<organism evidence="1">
    <name type="scientific">Oikopleura dioica</name>
    <name type="common">Tunicate</name>
    <dbReference type="NCBI Taxonomy" id="34765"/>
    <lineage>
        <taxon>Eukaryota</taxon>
        <taxon>Metazoa</taxon>
        <taxon>Chordata</taxon>
        <taxon>Tunicata</taxon>
        <taxon>Appendicularia</taxon>
        <taxon>Copelata</taxon>
        <taxon>Oikopleuridae</taxon>
        <taxon>Oikopleura</taxon>
    </lineage>
</organism>
<gene>
    <name evidence="1" type="ORF">GSOID_T00002486001</name>
</gene>
<dbReference type="AlphaFoldDB" id="E4X690"/>
<dbReference type="Proteomes" id="UP000001307">
    <property type="component" value="Unassembled WGS sequence"/>
</dbReference>
<keyword evidence="2" id="KW-1185">Reference proteome</keyword>
<dbReference type="InParanoid" id="E4X690"/>
<reference evidence="1" key="1">
    <citation type="journal article" date="2010" name="Science">
        <title>Plasticity of animal genome architecture unmasked by rapid evolution of a pelagic tunicate.</title>
        <authorList>
            <person name="Denoeud F."/>
            <person name="Henriet S."/>
            <person name="Mungpakdee S."/>
            <person name="Aury J.M."/>
            <person name="Da Silva C."/>
            <person name="Brinkmann H."/>
            <person name="Mikhaleva J."/>
            <person name="Olsen L.C."/>
            <person name="Jubin C."/>
            <person name="Canestro C."/>
            <person name="Bouquet J.M."/>
            <person name="Danks G."/>
            <person name="Poulain J."/>
            <person name="Campsteijn C."/>
            <person name="Adamski M."/>
            <person name="Cross I."/>
            <person name="Yadetie F."/>
            <person name="Muffato M."/>
            <person name="Louis A."/>
            <person name="Butcher S."/>
            <person name="Tsagkogeorga G."/>
            <person name="Konrad A."/>
            <person name="Singh S."/>
            <person name="Jensen M.F."/>
            <person name="Cong E.H."/>
            <person name="Eikeseth-Otteraa H."/>
            <person name="Noel B."/>
            <person name="Anthouard V."/>
            <person name="Porcel B.M."/>
            <person name="Kachouri-Lafond R."/>
            <person name="Nishino A."/>
            <person name="Ugolini M."/>
            <person name="Chourrout P."/>
            <person name="Nishida H."/>
            <person name="Aasland R."/>
            <person name="Huzurbazar S."/>
            <person name="Westhof E."/>
            <person name="Delsuc F."/>
            <person name="Lehrach H."/>
            <person name="Reinhardt R."/>
            <person name="Weissenbach J."/>
            <person name="Roy S.W."/>
            <person name="Artiguenave F."/>
            <person name="Postlethwait J.H."/>
            <person name="Manak J.R."/>
            <person name="Thompson E.M."/>
            <person name="Jaillon O."/>
            <person name="Du Pasquier L."/>
            <person name="Boudinot P."/>
            <person name="Liberles D.A."/>
            <person name="Volff J.N."/>
            <person name="Philippe H."/>
            <person name="Lenhard B."/>
            <person name="Roest Crollius H."/>
            <person name="Wincker P."/>
            <person name="Chourrout D."/>
        </authorList>
    </citation>
    <scope>NUCLEOTIDE SEQUENCE [LARGE SCALE GENOMIC DNA]</scope>
</reference>
<dbReference type="EMBL" id="FN653026">
    <property type="protein sequence ID" value="CBY07507.1"/>
    <property type="molecule type" value="Genomic_DNA"/>
</dbReference>
<evidence type="ECO:0000313" key="2">
    <source>
        <dbReference type="Proteomes" id="UP000001307"/>
    </source>
</evidence>
<proteinExistence type="predicted"/>
<evidence type="ECO:0000313" key="1">
    <source>
        <dbReference type="EMBL" id="CBY07507.1"/>
    </source>
</evidence>
<name>E4X690_OIKDI</name>
<protein>
    <submittedName>
        <fullName evidence="1">Uncharacterized protein</fullName>
    </submittedName>
</protein>
<accession>E4X690</accession>
<sequence length="135" mass="16455">MPWRRQRSDIFGQLITRADKNSQWQNKPGEPAFMIRKPSQLEELSEKYLDMNEEKFNEFHNEFQFKDDHEAISFLIWTCLIYCEITERAIWTKILPNAENLHGKGKFYEIVEKTHEYLLNKDLWKRSDRIYPGRR</sequence>